<reference evidence="3" key="1">
    <citation type="submission" date="2015-08" db="EMBL/GenBank/DDBJ databases">
        <authorList>
            <person name="Babu N.S."/>
            <person name="Beckwith C.J."/>
            <person name="Beseler K.G."/>
            <person name="Brison A."/>
            <person name="Carone J.V."/>
            <person name="Caskin T.P."/>
            <person name="Diamond M."/>
            <person name="Durham M.E."/>
            <person name="Foxe J.M."/>
            <person name="Go M."/>
            <person name="Henderson B.A."/>
            <person name="Jones I.B."/>
            <person name="McGettigan J.A."/>
            <person name="Micheletti S.J."/>
            <person name="Nasrallah M.E."/>
            <person name="Ortiz D."/>
            <person name="Piller C.R."/>
            <person name="Privatt S.R."/>
            <person name="Schneider S.L."/>
            <person name="Sharp S."/>
            <person name="Smith T.C."/>
            <person name="Stanton J.D."/>
            <person name="Ullery H.E."/>
            <person name="Wilson R.J."/>
            <person name="Serrano M.G."/>
            <person name="Buck G."/>
            <person name="Lee V."/>
            <person name="Wang Y."/>
            <person name="Carvalho R."/>
            <person name="Voegtly L."/>
            <person name="Shi R."/>
            <person name="Duckworth R."/>
            <person name="Johnson A."/>
            <person name="Loviza R."/>
            <person name="Walstead R."/>
            <person name="Shah Z."/>
            <person name="Kiflezghi M."/>
            <person name="Wade K."/>
            <person name="Ball S.L."/>
            <person name="Bradley K.W."/>
            <person name="Asai D.J."/>
            <person name="Bowman C.A."/>
            <person name="Russell D.A."/>
            <person name="Pope W.H."/>
            <person name="Jacobs-Sera D."/>
            <person name="Hendrix R.W."/>
            <person name="Hatfull G.F."/>
        </authorList>
    </citation>
    <scope>NUCLEOTIDE SEQUENCE [LARGE SCALE GENOMIC DNA]</scope>
</reference>
<feature type="region of interest" description="Disordered" evidence="2">
    <location>
        <begin position="769"/>
        <end position="796"/>
    </location>
</feature>
<dbReference type="EMBL" id="LN877952">
    <property type="protein sequence ID" value="CUV06730.1"/>
    <property type="molecule type" value="Genomic_DNA"/>
</dbReference>
<evidence type="ECO:0000256" key="2">
    <source>
        <dbReference type="SAM" id="MobiDB-lite"/>
    </source>
</evidence>
<dbReference type="Proteomes" id="UP000199752">
    <property type="component" value="Chromosome 6"/>
</dbReference>
<feature type="region of interest" description="Disordered" evidence="2">
    <location>
        <begin position="845"/>
        <end position="886"/>
    </location>
</feature>
<feature type="compositionally biased region" description="Basic and acidic residues" evidence="2">
    <location>
        <begin position="874"/>
        <end position="886"/>
    </location>
</feature>
<protein>
    <submittedName>
        <fullName evidence="3">Uncharacterized protein</fullName>
    </submittedName>
</protein>
<dbReference type="AlphaFoldDB" id="A0A0S4THD7"/>
<dbReference type="VEuPathDB" id="CryptoDB:CHUDEA6_3050"/>
<organism evidence="3">
    <name type="scientific">Cryptosporidium hominis</name>
    <dbReference type="NCBI Taxonomy" id="237895"/>
    <lineage>
        <taxon>Eukaryota</taxon>
        <taxon>Sar</taxon>
        <taxon>Alveolata</taxon>
        <taxon>Apicomplexa</taxon>
        <taxon>Conoidasida</taxon>
        <taxon>Coccidia</taxon>
        <taxon>Eucoccidiorida</taxon>
        <taxon>Eimeriorina</taxon>
        <taxon>Cryptosporidiidae</taxon>
        <taxon>Cryptosporidium</taxon>
    </lineage>
</organism>
<dbReference type="VEuPathDB" id="CryptoDB:ChTU502y2012_415g0010"/>
<name>A0A0S4THD7_CRYHO</name>
<dbReference type="VEuPathDB" id="CryptoDB:GY17_00000315"/>
<proteinExistence type="predicted"/>
<feature type="region of interest" description="Disordered" evidence="2">
    <location>
        <begin position="110"/>
        <end position="136"/>
    </location>
</feature>
<feature type="region of interest" description="Disordered" evidence="2">
    <location>
        <begin position="252"/>
        <end position="320"/>
    </location>
</feature>
<gene>
    <name evidence="3" type="ORF">CHUDEA6_3050</name>
</gene>
<evidence type="ECO:0000256" key="1">
    <source>
        <dbReference type="SAM" id="Coils"/>
    </source>
</evidence>
<accession>A0A0S4THD7</accession>
<dbReference type="VEuPathDB" id="CryptoDB:Chro.60352"/>
<evidence type="ECO:0000313" key="3">
    <source>
        <dbReference type="EMBL" id="CUV06730.1"/>
    </source>
</evidence>
<sequence length="1019" mass="112593">MKVNRLFSPIGIFIAILLVNTFGPSYYMGLVDAAVASKGGVNFFSILSRLVSLKNYMKRLHQNKARHPNNKNITSEMLRVQSEIKELEKEAEKEFGGSQANTLLNNAELRLSGMDPNDPISEPKTDPKGSTVPSQTPVQATKVVVSQPPTQTISSVAVSTPTPTISAPAVPVPDPAVPTPVPATRVVVSQPPTQTISSVAVSTPTPTISAPAVPVPAPAVPTPAQATRVVVPQPDTQTATSVVVPTPEMLISTPAVPVPDPTVPTPAQTPDIEVGSQDQEGEAVTTPEYPGSLDIPEETGPGDSPKYETPGSPYSPAQTPDQFPFGSFSDNWKSEFVGTKRSDFLKFGVDGSEYESDPAAKAAFSRYIQATSNGVSDFSSSLRNLLECKIISERHIIFLQAFIHHFSALSNIQLQPELYCLLFTNSMRPSIFSFVSNLRNYLSNKRYTFDEGHLARSVNIGLNYLATRTFTRKDLTVTGVKKLVKENRELALECDADNVIFATSLLLLTNIYSDNLGMSSHINLADICSILKGYQDLESRVREVVSLFYRAGAVDRNSLFDLSILVKESLESAYRALSIPFSDYFLDTDKKTLQSLTPMSTTINVDEIIKPIDHDDVIRTSDRYISGKVPIPEIPGPPSRRGSGPISDRVIPISTDEIFKPLRTSKDYQPFKRGSLLHPPTPENLPDKASGRGFVKSLQVHMKPRDYETEFIYGSSGFVSPQLTYFKRVSEREYNHDKKIKQAKEEQKRLEKKREQRMTRGYKDLRGVKELDGGDESVSELPDISEEPSPLPEFEEPERIAPSKFETKLHKLVPKSSSIYTQPSQRFHSMPLAYTTLKPTKGMLSTESRLNSDLSSELELDEASEGTIGLPSQKGDDTAEKSHEGDVSISDEFSNLSISKSEKTLTTEVAARELLIKCPDLSRSQKKRALSLFRVLKYLYKGHTTGWYITAFCRAVYFAEKDVCISRGVKSLNIKEMASECFNALNSSPFIKRNAELSNLSRQVCYSYYKKRAATVCLG</sequence>
<keyword evidence="1" id="KW-0175">Coiled coil</keyword>
<feature type="coiled-coil region" evidence="1">
    <location>
        <begin position="733"/>
        <end position="760"/>
    </location>
</feature>
<feature type="compositionally biased region" description="Acidic residues" evidence="2">
    <location>
        <begin position="773"/>
        <end position="786"/>
    </location>
</feature>
<feature type="region of interest" description="Disordered" evidence="2">
    <location>
        <begin position="670"/>
        <end position="690"/>
    </location>
</feature>